<protein>
    <submittedName>
        <fullName evidence="2">Uncharacterized protein</fullName>
    </submittedName>
</protein>
<organism evidence="2 3">
    <name type="scientific">Nostoc edaphicum CCNP1411</name>
    <dbReference type="NCBI Taxonomy" id="1472755"/>
    <lineage>
        <taxon>Bacteria</taxon>
        <taxon>Bacillati</taxon>
        <taxon>Cyanobacteriota</taxon>
        <taxon>Cyanophyceae</taxon>
        <taxon>Nostocales</taxon>
        <taxon>Nostocaceae</taxon>
        <taxon>Nostoc</taxon>
    </lineage>
</organism>
<dbReference type="EMBL" id="CP054698">
    <property type="protein sequence ID" value="QMS88466.1"/>
    <property type="molecule type" value="Genomic_DNA"/>
</dbReference>
<feature type="transmembrane region" description="Helical" evidence="1">
    <location>
        <begin position="161"/>
        <end position="182"/>
    </location>
</feature>
<name>A0A7D7R2Z4_9NOSO</name>
<accession>A0A7D7R2Z4</accession>
<keyword evidence="1" id="KW-0812">Transmembrane</keyword>
<feature type="transmembrane region" description="Helical" evidence="1">
    <location>
        <begin position="9"/>
        <end position="28"/>
    </location>
</feature>
<evidence type="ECO:0000313" key="3">
    <source>
        <dbReference type="Proteomes" id="UP000514713"/>
    </source>
</evidence>
<dbReference type="KEGG" id="ned:HUN01_12985"/>
<keyword evidence="3" id="KW-1185">Reference proteome</keyword>
<gene>
    <name evidence="2" type="ORF">HUN01_12985</name>
</gene>
<sequence>MLKLSPDSPLFIVLIIISFLIVTLSTWLSSKPFILKPFGLNDIVQLLSLQLFISLLLERSLEVFLTTWRGSFIEQLDISIRQEKTLVSEKIRLMEAQQKQFPSLESNQISGLPPEGMSLEQQIIQNFTQNQQDSLKIFKPQIDDINEKERQRAAYKSDTRIIALWTSLLFGLLMSAIGIRSIEPLVVIDLDNPIQVIIFRCLDALLTGGLIAGGSEGIHKLIKVFIDFMEATSKQIKNQGLS</sequence>
<dbReference type="Proteomes" id="UP000514713">
    <property type="component" value="Chromosome"/>
</dbReference>
<evidence type="ECO:0000256" key="1">
    <source>
        <dbReference type="SAM" id="Phobius"/>
    </source>
</evidence>
<keyword evidence="1" id="KW-1133">Transmembrane helix</keyword>
<dbReference type="AlphaFoldDB" id="A0A7D7R2Z4"/>
<proteinExistence type="predicted"/>
<feature type="transmembrane region" description="Helical" evidence="1">
    <location>
        <begin position="194"/>
        <end position="213"/>
    </location>
</feature>
<keyword evidence="1" id="KW-0472">Membrane</keyword>
<evidence type="ECO:0000313" key="2">
    <source>
        <dbReference type="EMBL" id="QMS88466.1"/>
    </source>
</evidence>
<reference evidence="3" key="1">
    <citation type="submission" date="2020-06" db="EMBL/GenBank/DDBJ databases">
        <title>Nostoc edaphicum CCNP1411 genome.</title>
        <authorList>
            <person name="Fidor A."/>
            <person name="Grabski M."/>
            <person name="Gawor J."/>
            <person name="Gromadka R."/>
            <person name="Wegrzyn G."/>
            <person name="Mazur-Marzec H."/>
        </authorList>
    </citation>
    <scope>NUCLEOTIDE SEQUENCE [LARGE SCALE GENOMIC DNA]</scope>
    <source>
        <strain evidence="3">CCNP1411</strain>
    </source>
</reference>